<dbReference type="PROSITE" id="PS51885">
    <property type="entry name" value="NEPRILYSIN"/>
    <property type="match status" value="1"/>
</dbReference>
<dbReference type="PROSITE" id="PS50156">
    <property type="entry name" value="SSD"/>
    <property type="match status" value="1"/>
</dbReference>
<dbReference type="AlphaFoldDB" id="A0A6G1QMV2"/>
<dbReference type="PANTHER" id="PTHR10796:SF36">
    <property type="entry name" value="PATCHED DOMAIN-CONTAINING PROTEIN 1"/>
    <property type="match status" value="1"/>
</dbReference>
<organism evidence="10 11">
    <name type="scientific">Channa argus</name>
    <name type="common">Northern snakehead</name>
    <name type="synonym">Ophicephalus argus</name>
    <dbReference type="NCBI Taxonomy" id="215402"/>
    <lineage>
        <taxon>Eukaryota</taxon>
        <taxon>Metazoa</taxon>
        <taxon>Chordata</taxon>
        <taxon>Craniata</taxon>
        <taxon>Vertebrata</taxon>
        <taxon>Euteleostomi</taxon>
        <taxon>Actinopterygii</taxon>
        <taxon>Neopterygii</taxon>
        <taxon>Teleostei</taxon>
        <taxon>Neoteleostei</taxon>
        <taxon>Acanthomorphata</taxon>
        <taxon>Anabantaria</taxon>
        <taxon>Anabantiformes</taxon>
        <taxon>Channoidei</taxon>
        <taxon>Channidae</taxon>
        <taxon>Channa</taxon>
    </lineage>
</organism>
<dbReference type="PRINTS" id="PR00786">
    <property type="entry name" value="NEPRILYSIN"/>
</dbReference>
<keyword evidence="6" id="KW-0325">Glycoprotein</keyword>
<evidence type="ECO:0000256" key="4">
    <source>
        <dbReference type="ARBA" id="ARBA00022989"/>
    </source>
</evidence>
<reference evidence="11" key="2">
    <citation type="submission" date="2019-02" db="EMBL/GenBank/DDBJ databases">
        <title>Opniocepnalus argus Var Kimnra genome.</title>
        <authorList>
            <person name="Zhou C."/>
            <person name="Xiao S."/>
        </authorList>
    </citation>
    <scope>NUCLEOTIDE SEQUENCE [LARGE SCALE GENOMIC DNA]</scope>
</reference>
<gene>
    <name evidence="10" type="ORF">EXN66_Car019485</name>
</gene>
<keyword evidence="4 8" id="KW-1133">Transmembrane helix</keyword>
<dbReference type="InterPro" id="IPR024079">
    <property type="entry name" value="MetalloPept_cat_dom_sf"/>
</dbReference>
<evidence type="ECO:0000256" key="6">
    <source>
        <dbReference type="ARBA" id="ARBA00023180"/>
    </source>
</evidence>
<dbReference type="PANTHER" id="PTHR10796">
    <property type="entry name" value="PATCHED-RELATED"/>
    <property type="match status" value="1"/>
</dbReference>
<dbReference type="SUPFAM" id="SSF82866">
    <property type="entry name" value="Multidrug efflux transporter AcrB transmembrane domain"/>
    <property type="match status" value="2"/>
</dbReference>
<dbReference type="InterPro" id="IPR018497">
    <property type="entry name" value="Peptidase_M13_C"/>
</dbReference>
<evidence type="ECO:0000313" key="11">
    <source>
        <dbReference type="Proteomes" id="UP000503349"/>
    </source>
</evidence>
<keyword evidence="5 8" id="KW-0472">Membrane</keyword>
<dbReference type="Gene3D" id="1.20.1640.10">
    <property type="entry name" value="Multidrug efflux transporter AcrB transmembrane domain"/>
    <property type="match status" value="2"/>
</dbReference>
<dbReference type="InterPro" id="IPR000718">
    <property type="entry name" value="Peptidase_M13"/>
</dbReference>
<sequence>MQTLTFIAQSDIAWLRKSVPRTESLSYGAIGVIVGHELTHGFDNNGRKYDKDGNLDQWWSNSSVAAFTEKTQCMIDQYNGYYWEEAGLKVRGKRTLAENMADNGGIREAFRVRCNLYRPEAARDQIQSGAHSPPKYRVIGAMSNYEEFWKAFSCPESSVMNRGPESCRCISVQCNGHVMPRDKHETERDGAARIQIENDIRSTTYSDGDHRCVRLILMLVSAPGLSGRWERLEPRPRARMLRQVLHAGLRTSFHALGRFVAGHPVFFASAPVLLSILLGASFSRYRVEEDVESLLAPKHSLAKIEGNLVESLFPVNRSKHSLYSDLQTPGRYGRVIVTTRKGSVLDPVHLDTILKLHRQIYQMQVTVPATGFNSFNYSFSYLCLPDDKNVCIVDDIIRAMEEIQSARISNRSIPVLRYPITQLADGRHAYIGHQLGGVQGWGPSGAVRGPGTGAKGEGVRSARALQLTYYLQARGSLMDRVASQWEKAFCAELQHFSALHPKLGLYPSTSSSLRTDFQFSSVLARRPLLASLGVCGVLAILCCSMRDCVRSKPWLGLLALLSITLSGLTAAGILNLTGATYNSTYLGIPFVMLGHGLFGSFEMLSSWRRTREDQHVKERVASVFEDVMLRFSGSTMLHLMTLGLAASPLTNMEAVRLFCRTAALAITISYVYMLSFYSSCLVFTGYLETGYRHGCFCRRVPKPDRLDSKPAWYRCLMYTRYQDETQTTNAPNAVGDSHAHPPNPSLTHPHAHTHTHTANNANIDGHSHVANSTHPHPHTHFTSSTDPHPQDSHLLLGCVRHCYGDWITNTYVKPFVVLLYLIYISFGLMGFLQVTQGSDPSALVAMDTATVLYTRAQQRYFSSYSPVIGFYIYESAPYWNASVQRDLLEYAKGFQRISWLEAYLNYLTDRNQSTSQPRENFTRTLRHSFLREPQFAHFADDIIFAERGQGEEPDVAASRIFLVAKTTENKREEMSVLLDTLRRLSLTSRVRFLIFNPSFVYLDRYAAAVSSPLRHSLLAVLFLLGLSSLAVVEPLVSVWLGLTLLSVQFGVLGFMTLWGVELDCMSVLCLISALGHSADCSGPLLCGFTGGRGESRTRWVRVALERHGVPSLQTLICYSAALVPVGSVRSNLTHTLFRCLALTAGCSALHTLAFLPTLLTFLPPSKSRSHGPGEEGQIQEVESVEMNDSTRVVDQITTV</sequence>
<dbReference type="InterPro" id="IPR003392">
    <property type="entry name" value="PTHD_SSD"/>
</dbReference>
<dbReference type="Pfam" id="PF02460">
    <property type="entry name" value="Patched"/>
    <property type="match status" value="1"/>
</dbReference>
<evidence type="ECO:0000256" key="1">
    <source>
        <dbReference type="ARBA" id="ARBA00004141"/>
    </source>
</evidence>
<protein>
    <submittedName>
        <fullName evidence="10">Patched domain-containing protein 1</fullName>
    </submittedName>
</protein>
<feature type="transmembrane region" description="Helical" evidence="8">
    <location>
        <begin position="586"/>
        <end position="607"/>
    </location>
</feature>
<dbReference type="Proteomes" id="UP000503349">
    <property type="component" value="Chromosome 19"/>
</dbReference>
<dbReference type="InterPro" id="IPR000731">
    <property type="entry name" value="SSD"/>
</dbReference>
<accession>A0A6G1QMV2</accession>
<evidence type="ECO:0000256" key="7">
    <source>
        <dbReference type="SAM" id="MobiDB-lite"/>
    </source>
</evidence>
<evidence type="ECO:0000256" key="8">
    <source>
        <dbReference type="SAM" id="Phobius"/>
    </source>
</evidence>
<feature type="transmembrane region" description="Helical" evidence="8">
    <location>
        <begin position="554"/>
        <end position="574"/>
    </location>
</feature>
<dbReference type="GO" id="GO:0050890">
    <property type="term" value="P:cognition"/>
    <property type="evidence" value="ECO:0007669"/>
    <property type="project" value="TreeGrafter"/>
</dbReference>
<reference evidence="10 11" key="1">
    <citation type="submission" date="2019-02" db="EMBL/GenBank/DDBJ databases">
        <title>Opniocepnalus argus genome.</title>
        <authorList>
            <person name="Zhou C."/>
            <person name="Xiao S."/>
        </authorList>
    </citation>
    <scope>NUCLEOTIDE SEQUENCE [LARGE SCALE GENOMIC DNA]</scope>
    <source>
        <strain evidence="10">OARG1902GOOAL</strain>
        <tissue evidence="10">Muscle</tissue>
    </source>
</reference>
<dbReference type="Gene3D" id="3.40.390.10">
    <property type="entry name" value="Collagenase (Catalytic Domain)"/>
    <property type="match status" value="1"/>
</dbReference>
<feature type="transmembrane region" description="Helical" evidence="8">
    <location>
        <begin position="661"/>
        <end position="683"/>
    </location>
</feature>
<dbReference type="SUPFAM" id="SSF55486">
    <property type="entry name" value="Metalloproteases ('zincins'), catalytic domain"/>
    <property type="match status" value="1"/>
</dbReference>
<comment type="subcellular location">
    <subcellularLocation>
        <location evidence="1">Membrane</location>
        <topology evidence="1">Multi-pass membrane protein</topology>
    </subcellularLocation>
</comment>
<dbReference type="GO" id="GO:0004222">
    <property type="term" value="F:metalloendopeptidase activity"/>
    <property type="evidence" value="ECO:0007669"/>
    <property type="project" value="InterPro"/>
</dbReference>
<evidence type="ECO:0000256" key="3">
    <source>
        <dbReference type="ARBA" id="ARBA00022692"/>
    </source>
</evidence>
<keyword evidence="3 8" id="KW-0812">Transmembrane</keyword>
<dbReference type="Pfam" id="PF01431">
    <property type="entry name" value="Peptidase_M13"/>
    <property type="match status" value="2"/>
</dbReference>
<dbReference type="EMBL" id="CM015730">
    <property type="protein sequence ID" value="KAF3703797.1"/>
    <property type="molecule type" value="Genomic_DNA"/>
</dbReference>
<evidence type="ECO:0000256" key="2">
    <source>
        <dbReference type="ARBA" id="ARBA00005585"/>
    </source>
</evidence>
<feature type="domain" description="SSD" evidence="9">
    <location>
        <begin position="545"/>
        <end position="683"/>
    </location>
</feature>
<evidence type="ECO:0000256" key="5">
    <source>
        <dbReference type="ARBA" id="ARBA00023136"/>
    </source>
</evidence>
<name>A0A6G1QMV2_CHAAH</name>
<dbReference type="GO" id="GO:0045202">
    <property type="term" value="C:synapse"/>
    <property type="evidence" value="ECO:0007669"/>
    <property type="project" value="TreeGrafter"/>
</dbReference>
<comment type="similarity">
    <text evidence="2">Belongs to the patched family.</text>
</comment>
<evidence type="ECO:0000259" key="9">
    <source>
        <dbReference type="PROSITE" id="PS50156"/>
    </source>
</evidence>
<proteinExistence type="inferred from homology"/>
<evidence type="ECO:0000313" key="10">
    <source>
        <dbReference type="EMBL" id="KAF3703797.1"/>
    </source>
</evidence>
<feature type="transmembrane region" description="Helical" evidence="8">
    <location>
        <begin position="627"/>
        <end position="649"/>
    </location>
</feature>
<feature type="transmembrane region" description="Helical" evidence="8">
    <location>
        <begin position="815"/>
        <end position="834"/>
    </location>
</feature>
<dbReference type="InterPro" id="IPR051697">
    <property type="entry name" value="Patched_domain-protein"/>
</dbReference>
<dbReference type="GO" id="GO:0006508">
    <property type="term" value="P:proteolysis"/>
    <property type="evidence" value="ECO:0007669"/>
    <property type="project" value="InterPro"/>
</dbReference>
<keyword evidence="11" id="KW-1185">Reference proteome</keyword>
<dbReference type="GO" id="GO:0007268">
    <property type="term" value="P:chemical synaptic transmission"/>
    <property type="evidence" value="ECO:0007669"/>
    <property type="project" value="TreeGrafter"/>
</dbReference>
<feature type="transmembrane region" description="Helical" evidence="8">
    <location>
        <begin position="523"/>
        <end position="542"/>
    </location>
</feature>
<dbReference type="GO" id="GO:0005886">
    <property type="term" value="C:plasma membrane"/>
    <property type="evidence" value="ECO:0007669"/>
    <property type="project" value="TreeGrafter"/>
</dbReference>
<feature type="region of interest" description="Disordered" evidence="7">
    <location>
        <begin position="727"/>
        <end position="786"/>
    </location>
</feature>